<evidence type="ECO:0000256" key="1">
    <source>
        <dbReference type="ARBA" id="ARBA00001941"/>
    </source>
</evidence>
<dbReference type="PROSITE" id="PS50991">
    <property type="entry name" value="PYR_CT"/>
    <property type="match status" value="1"/>
</dbReference>
<sequence>MKVKITETILRDAHQSLLATRMRTRSMLPIIEELDEVGYYSLEMWGGATFDSCIRYLNEDPWERLREIKNHMNNTYAQMLLRGQNLVGYRHYSDDVVEKFVTKAYENGIDIFRIFDAVNDIRNMEKSITVAKGLGAHVQGTICYTTSPVHTVEKYVDFANELAAMDCDSICIKDMAGLLAPNEAKELVTSLKKEVGLPVDLHCHCTSGMAPMTYMAACDAGVDILDTALSPFAWGTSQPPTESVVAALKGTPYDTGLDLGQLAEVSRYFKEIKSKYSGVINPISEQIDTNVLLYQIPGGMLSNLVSQLKEQNALDRYDDVLEEMPKVRAELGYPPLVTPTSQIVGSQAVLNVLMGERYKVIPREVKDYVRGLYGRSPSPISDDIITMIIGEEDPIDVRPADLLEPEYDKRKKEAEEMGIVKKEEDILTYILYPSIAPKFLLGEAKEEKLAPAKQTASPPLSQVSIPTRFKVEVDNEVFDVQVEPMDGSVVAVEESSPKTPSASASSPGAVTCHMQGMVLSVDVNVGDNVEEGDKIGVIEAMKMENAINSPHGGVVKEILVAVGDAVATDDVIMIIE</sequence>
<gene>
    <name evidence="6" type="primary">oadA</name>
    <name evidence="5" type="ORF">BHR79_00265</name>
    <name evidence="6" type="ORF">EFE40_10040</name>
    <name evidence="7" type="ORF">SAMN04515625_1728</name>
</gene>
<proteinExistence type="predicted"/>
<dbReference type="Proteomes" id="UP000267921">
    <property type="component" value="Unassembled WGS sequence"/>
</dbReference>
<dbReference type="Proteomes" id="UP000186879">
    <property type="component" value="Chromosome"/>
</dbReference>
<dbReference type="InterPro" id="IPR000891">
    <property type="entry name" value="PYR_CT"/>
</dbReference>
<dbReference type="InterPro" id="IPR003379">
    <property type="entry name" value="Carboxylase_cons_dom"/>
</dbReference>
<dbReference type="InterPro" id="IPR011053">
    <property type="entry name" value="Single_hybrid_motif"/>
</dbReference>
<accession>A0A1L3PZL0</accession>
<dbReference type="GO" id="GO:0006814">
    <property type="term" value="P:sodium ion transport"/>
    <property type="evidence" value="ECO:0007669"/>
    <property type="project" value="InterPro"/>
</dbReference>
<dbReference type="NCBIfam" id="TIGR01108">
    <property type="entry name" value="oadA"/>
    <property type="match status" value="1"/>
</dbReference>
<comment type="cofactor">
    <cofactor evidence="1">
        <name>Co(2+)</name>
        <dbReference type="ChEBI" id="CHEBI:48828"/>
    </cofactor>
</comment>
<dbReference type="CDD" id="cd06850">
    <property type="entry name" value="biotinyl_domain"/>
    <property type="match status" value="1"/>
</dbReference>
<evidence type="ECO:0000313" key="6">
    <source>
        <dbReference type="EMBL" id="RNI07269.1"/>
    </source>
</evidence>
<reference evidence="5 8" key="1">
    <citation type="submission" date="2016-10" db="EMBL/GenBank/DDBJ databases">
        <title>Methanohalophilus halophilus.</title>
        <authorList>
            <person name="L'haridon S."/>
        </authorList>
    </citation>
    <scope>NUCLEOTIDE SEQUENCE [LARGE SCALE GENOMIC DNA]</scope>
    <source>
        <strain evidence="5 8">Z-7982</strain>
    </source>
</reference>
<dbReference type="PROSITE" id="PS00188">
    <property type="entry name" value="BIOTIN"/>
    <property type="match status" value="1"/>
</dbReference>
<dbReference type="EMBL" id="RJJG01000009">
    <property type="protein sequence ID" value="RNI07269.1"/>
    <property type="molecule type" value="Genomic_DNA"/>
</dbReference>
<dbReference type="EC" id="4.1.1.3" evidence="6"/>
<dbReference type="Gene3D" id="3.20.20.70">
    <property type="entry name" value="Aldolase class I"/>
    <property type="match status" value="1"/>
</dbReference>
<dbReference type="Pfam" id="PF02436">
    <property type="entry name" value="PYC_OADA"/>
    <property type="match status" value="1"/>
</dbReference>
<dbReference type="InterPro" id="IPR055268">
    <property type="entry name" value="PCB-like"/>
</dbReference>
<dbReference type="SUPFAM" id="SSF89000">
    <property type="entry name" value="post-HMGL domain-like"/>
    <property type="match status" value="1"/>
</dbReference>
<dbReference type="GeneID" id="30582138"/>
<evidence type="ECO:0000256" key="2">
    <source>
        <dbReference type="ARBA" id="ARBA00023267"/>
    </source>
</evidence>
<dbReference type="GO" id="GO:0004736">
    <property type="term" value="F:pyruvate carboxylase activity"/>
    <property type="evidence" value="ECO:0007669"/>
    <property type="project" value="UniProtKB-ARBA"/>
</dbReference>
<dbReference type="NCBIfam" id="NF006761">
    <property type="entry name" value="PRK09282.1"/>
    <property type="match status" value="1"/>
</dbReference>
<feature type="domain" description="Pyruvate carboxyltransferase" evidence="4">
    <location>
        <begin position="3"/>
        <end position="263"/>
    </location>
</feature>
<dbReference type="GO" id="GO:0005737">
    <property type="term" value="C:cytoplasm"/>
    <property type="evidence" value="ECO:0007669"/>
    <property type="project" value="TreeGrafter"/>
</dbReference>
<dbReference type="CDD" id="cd07937">
    <property type="entry name" value="DRE_TIM_PC_TC_5S"/>
    <property type="match status" value="1"/>
</dbReference>
<evidence type="ECO:0000313" key="7">
    <source>
        <dbReference type="EMBL" id="SDW84440.1"/>
    </source>
</evidence>
<dbReference type="InterPro" id="IPR001882">
    <property type="entry name" value="Biotin_BS"/>
</dbReference>
<keyword evidence="8" id="KW-1185">Reference proteome</keyword>
<dbReference type="GO" id="GO:0008948">
    <property type="term" value="F:oxaloacetate decarboxylase activity"/>
    <property type="evidence" value="ECO:0007669"/>
    <property type="project" value="InterPro"/>
</dbReference>
<evidence type="ECO:0000259" key="4">
    <source>
        <dbReference type="PROSITE" id="PS50991"/>
    </source>
</evidence>
<dbReference type="FunFam" id="2.40.50.100:FF:000003">
    <property type="entry name" value="Acetyl-CoA carboxylase biotin carboxyl carrier protein"/>
    <property type="match status" value="1"/>
</dbReference>
<dbReference type="InterPro" id="IPR005776">
    <property type="entry name" value="OadA"/>
</dbReference>
<dbReference type="Pfam" id="PF00682">
    <property type="entry name" value="HMGL-like"/>
    <property type="match status" value="1"/>
</dbReference>
<organism evidence="5 8">
    <name type="scientific">Methanohalophilus halophilus</name>
    <dbReference type="NCBI Taxonomy" id="2177"/>
    <lineage>
        <taxon>Archaea</taxon>
        <taxon>Methanobacteriati</taxon>
        <taxon>Methanobacteriota</taxon>
        <taxon>Stenosarchaea group</taxon>
        <taxon>Methanomicrobia</taxon>
        <taxon>Methanosarcinales</taxon>
        <taxon>Methanosarcinaceae</taxon>
        <taxon>Methanohalophilus</taxon>
    </lineage>
</organism>
<evidence type="ECO:0000259" key="3">
    <source>
        <dbReference type="PROSITE" id="PS50968"/>
    </source>
</evidence>
<evidence type="ECO:0000313" key="5">
    <source>
        <dbReference type="EMBL" id="APH38064.1"/>
    </source>
</evidence>
<evidence type="ECO:0000313" key="9">
    <source>
        <dbReference type="Proteomes" id="UP000198669"/>
    </source>
</evidence>
<dbReference type="SUPFAM" id="SSF51569">
    <property type="entry name" value="Aldolase"/>
    <property type="match status" value="1"/>
</dbReference>
<keyword evidence="7" id="KW-0670">Pyruvate</keyword>
<name>A0A1L3PZL0_9EURY</name>
<dbReference type="PANTHER" id="PTHR43778:SF2">
    <property type="entry name" value="PYRUVATE CARBOXYLASE, MITOCHONDRIAL"/>
    <property type="match status" value="1"/>
</dbReference>
<dbReference type="Proteomes" id="UP000198669">
    <property type="component" value="Unassembled WGS sequence"/>
</dbReference>
<keyword evidence="2" id="KW-0092">Biotin</keyword>
<dbReference type="InterPro" id="IPR013785">
    <property type="entry name" value="Aldolase_TIM"/>
</dbReference>
<dbReference type="RefSeq" id="WP_072560190.1">
    <property type="nucleotide sequence ID" value="NZ_CP017921.1"/>
</dbReference>
<keyword evidence="6" id="KW-0456">Lyase</keyword>
<dbReference type="OrthoDB" id="6555at2157"/>
<reference evidence="7 9" key="2">
    <citation type="submission" date="2016-10" db="EMBL/GenBank/DDBJ databases">
        <authorList>
            <person name="de Groot N.N."/>
        </authorList>
    </citation>
    <scope>NUCLEOTIDE SEQUENCE [LARGE SCALE GENOMIC DNA]</scope>
    <source>
        <strain evidence="7 9">Z-7982</strain>
    </source>
</reference>
<protein>
    <submittedName>
        <fullName evidence="5">Oxaloacetate decarboxylase subunit alpha</fullName>
        <ecNumber evidence="6">4.1.1.3</ecNumber>
    </submittedName>
    <submittedName>
        <fullName evidence="7">Pyruvate carboxylase subunit B</fullName>
    </submittedName>
</protein>
<dbReference type="GO" id="GO:0006094">
    <property type="term" value="P:gluconeogenesis"/>
    <property type="evidence" value="ECO:0007669"/>
    <property type="project" value="TreeGrafter"/>
</dbReference>
<reference evidence="6 10" key="3">
    <citation type="submission" date="2018-10" db="EMBL/GenBank/DDBJ databases">
        <title>Cultivation of a novel Methanohalophilus strain from Kebrit Deep of the Red Sea and a genomic comparison of members of the genus Methanohalophilus.</title>
        <authorList>
            <person name="Guan Y."/>
            <person name="Ngugi D.K."/>
            <person name="Stingl U."/>
        </authorList>
    </citation>
    <scope>NUCLEOTIDE SEQUENCE [LARGE SCALE GENOMIC DNA]</scope>
    <source>
        <strain evidence="6 10">DSM 3094</strain>
    </source>
</reference>
<dbReference type="SUPFAM" id="SSF51230">
    <property type="entry name" value="Single hybrid motif"/>
    <property type="match status" value="1"/>
</dbReference>
<evidence type="ECO:0000313" key="8">
    <source>
        <dbReference type="Proteomes" id="UP000186879"/>
    </source>
</evidence>
<dbReference type="PROSITE" id="PS50968">
    <property type="entry name" value="BIOTINYL_LIPOYL"/>
    <property type="match status" value="1"/>
</dbReference>
<dbReference type="Gene3D" id="2.40.50.100">
    <property type="match status" value="1"/>
</dbReference>
<evidence type="ECO:0000313" key="10">
    <source>
        <dbReference type="Proteomes" id="UP000267921"/>
    </source>
</evidence>
<feature type="domain" description="Lipoyl-binding" evidence="3">
    <location>
        <begin position="501"/>
        <end position="576"/>
    </location>
</feature>
<dbReference type="PANTHER" id="PTHR43778">
    <property type="entry name" value="PYRUVATE CARBOXYLASE"/>
    <property type="match status" value="1"/>
</dbReference>
<dbReference type="NCBIfam" id="NF008985">
    <property type="entry name" value="PRK12331.1"/>
    <property type="match status" value="1"/>
</dbReference>
<dbReference type="AlphaFoldDB" id="A0A1L3PZL0"/>
<dbReference type="STRING" id="2177.BHR79_00265"/>
<dbReference type="EMBL" id="FNMU01000005">
    <property type="protein sequence ID" value="SDW84440.1"/>
    <property type="molecule type" value="Genomic_DNA"/>
</dbReference>
<dbReference type="InterPro" id="IPR000089">
    <property type="entry name" value="Biotin_lipoyl"/>
</dbReference>
<dbReference type="KEGG" id="mhaz:BHR79_00265"/>
<dbReference type="EMBL" id="CP017921">
    <property type="protein sequence ID" value="APH38064.1"/>
    <property type="molecule type" value="Genomic_DNA"/>
</dbReference>
<dbReference type="Pfam" id="PF00364">
    <property type="entry name" value="Biotin_lipoyl"/>
    <property type="match status" value="1"/>
</dbReference>